<comment type="caution">
    <text evidence="1">The sequence shown here is derived from an EMBL/GenBank/DDBJ whole genome shotgun (WGS) entry which is preliminary data.</text>
</comment>
<gene>
    <name evidence="1" type="ORF">D777_00127</name>
</gene>
<accession>A0A072N611</accession>
<sequence length="119" mass="14121">MEPFPNFVAIQWFSFSEQKFYQRLIEIPSEWKERMKELAPSYTPKRMRMTPRDTLTFGLAPGGEIVVWMMSQIGNEVELARFKANELDRDPEIYSVNTEDYREQHGEYLKQHGIPTTGW</sequence>
<protein>
    <recommendedName>
        <fullName evidence="3">DUF2931 family protein</fullName>
    </recommendedName>
</protein>
<reference evidence="1 2" key="1">
    <citation type="submission" date="2012-12" db="EMBL/GenBank/DDBJ databases">
        <title>Genome assembly of Marinobacter sp. AK21.</title>
        <authorList>
            <person name="Khatri I."/>
            <person name="Kumar R."/>
            <person name="Vaidya B."/>
            <person name="Subramanian S."/>
            <person name="Pinnaka A."/>
        </authorList>
    </citation>
    <scope>NUCLEOTIDE SEQUENCE [LARGE SCALE GENOMIC DNA]</scope>
    <source>
        <strain evidence="1 2">AK21</strain>
    </source>
</reference>
<dbReference type="InterPro" id="IPR021326">
    <property type="entry name" value="DUF2931"/>
</dbReference>
<evidence type="ECO:0008006" key="3">
    <source>
        <dbReference type="Google" id="ProtNLM"/>
    </source>
</evidence>
<dbReference type="Pfam" id="PF11153">
    <property type="entry name" value="DUF2931"/>
    <property type="match status" value="1"/>
</dbReference>
<evidence type="ECO:0000313" key="1">
    <source>
        <dbReference type="EMBL" id="KEF33119.1"/>
    </source>
</evidence>
<proteinExistence type="predicted"/>
<organism evidence="1 2">
    <name type="scientific">Marinobacter nitratireducens</name>
    <dbReference type="NCBI Taxonomy" id="1137280"/>
    <lineage>
        <taxon>Bacteria</taxon>
        <taxon>Pseudomonadati</taxon>
        <taxon>Pseudomonadota</taxon>
        <taxon>Gammaproteobacteria</taxon>
        <taxon>Pseudomonadales</taxon>
        <taxon>Marinobacteraceae</taxon>
        <taxon>Marinobacter</taxon>
    </lineage>
</organism>
<keyword evidence="2" id="KW-1185">Reference proteome</keyword>
<dbReference type="Proteomes" id="UP000035057">
    <property type="component" value="Unassembled WGS sequence"/>
</dbReference>
<dbReference type="PATRIC" id="fig|1137280.3.peg.125"/>
<name>A0A072N611_9GAMM</name>
<evidence type="ECO:0000313" key="2">
    <source>
        <dbReference type="Proteomes" id="UP000035057"/>
    </source>
</evidence>
<dbReference type="AlphaFoldDB" id="A0A072N611"/>
<dbReference type="EMBL" id="ANIE01000001">
    <property type="protein sequence ID" value="KEF33119.1"/>
    <property type="molecule type" value="Genomic_DNA"/>
</dbReference>